<feature type="repeat" description="PPR" evidence="2">
    <location>
        <begin position="245"/>
        <end position="279"/>
    </location>
</feature>
<dbReference type="FunFam" id="1.25.40.10:FF:003116">
    <property type="entry name" value="Uncharacterized protein"/>
    <property type="match status" value="1"/>
</dbReference>
<keyword evidence="5" id="KW-1185">Reference proteome</keyword>
<dbReference type="GO" id="GO:0008270">
    <property type="term" value="F:zinc ion binding"/>
    <property type="evidence" value="ECO:0007669"/>
    <property type="project" value="InterPro"/>
</dbReference>
<dbReference type="PANTHER" id="PTHR47926:SF426">
    <property type="entry name" value="TETRATRICOPEPTIDE-LIKE HELICAL DOMAIN SUPERFAMILY, DYW DOMAIN-CONTAINING PROTEIN"/>
    <property type="match status" value="1"/>
</dbReference>
<dbReference type="EMBL" id="NMUH01000052">
    <property type="protein sequence ID" value="MQL69976.1"/>
    <property type="molecule type" value="Genomic_DNA"/>
</dbReference>
<name>A0A843TIA1_COLES</name>
<dbReference type="FunFam" id="1.25.40.10:FF:000344">
    <property type="entry name" value="Pentatricopeptide repeat-containing protein"/>
    <property type="match status" value="1"/>
</dbReference>
<gene>
    <name evidence="4" type="ORF">Taro_002281</name>
</gene>
<dbReference type="Proteomes" id="UP000652761">
    <property type="component" value="Unassembled WGS sequence"/>
</dbReference>
<reference evidence="4" key="1">
    <citation type="submission" date="2017-07" db="EMBL/GenBank/DDBJ databases">
        <title>Taro Niue Genome Assembly and Annotation.</title>
        <authorList>
            <person name="Atibalentja N."/>
            <person name="Keating K."/>
            <person name="Fields C.J."/>
        </authorList>
    </citation>
    <scope>NUCLEOTIDE SEQUENCE</scope>
    <source>
        <strain evidence="4">Niue_2</strain>
        <tissue evidence="4">Leaf</tissue>
    </source>
</reference>
<feature type="repeat" description="PPR" evidence="2">
    <location>
        <begin position="144"/>
        <end position="178"/>
    </location>
</feature>
<dbReference type="AlphaFoldDB" id="A0A843TIA1"/>
<dbReference type="FunFam" id="1.25.40.10:FF:000366">
    <property type="entry name" value="Pentatricopeptide (PPR) repeat-containing protein"/>
    <property type="match status" value="1"/>
</dbReference>
<keyword evidence="1" id="KW-0677">Repeat</keyword>
<dbReference type="InterPro" id="IPR046848">
    <property type="entry name" value="E_motif"/>
</dbReference>
<feature type="repeat" description="PPR" evidence="2">
    <location>
        <begin position="42"/>
        <end position="77"/>
    </location>
</feature>
<dbReference type="Pfam" id="PF20431">
    <property type="entry name" value="E_motif"/>
    <property type="match status" value="1"/>
</dbReference>
<evidence type="ECO:0000256" key="1">
    <source>
        <dbReference type="ARBA" id="ARBA00022737"/>
    </source>
</evidence>
<dbReference type="PROSITE" id="PS51375">
    <property type="entry name" value="PPR"/>
    <property type="match status" value="5"/>
</dbReference>
<dbReference type="Pfam" id="PF01535">
    <property type="entry name" value="PPR"/>
    <property type="match status" value="5"/>
</dbReference>
<comment type="caution">
    <text evidence="4">The sequence shown here is derived from an EMBL/GenBank/DDBJ whole genome shotgun (WGS) entry which is preliminary data.</text>
</comment>
<dbReference type="GO" id="GO:0009451">
    <property type="term" value="P:RNA modification"/>
    <property type="evidence" value="ECO:0007669"/>
    <property type="project" value="InterPro"/>
</dbReference>
<dbReference type="GO" id="GO:0003723">
    <property type="term" value="F:RNA binding"/>
    <property type="evidence" value="ECO:0007669"/>
    <property type="project" value="InterPro"/>
</dbReference>
<accession>A0A843TIA1</accession>
<dbReference type="InterPro" id="IPR046960">
    <property type="entry name" value="PPR_At4g14850-like_plant"/>
</dbReference>
<dbReference type="NCBIfam" id="TIGR00756">
    <property type="entry name" value="PPR"/>
    <property type="match status" value="5"/>
</dbReference>
<feature type="repeat" description="PPR" evidence="2">
    <location>
        <begin position="381"/>
        <end position="415"/>
    </location>
</feature>
<dbReference type="InterPro" id="IPR011990">
    <property type="entry name" value="TPR-like_helical_dom_sf"/>
</dbReference>
<dbReference type="Pfam" id="PF13041">
    <property type="entry name" value="PPR_2"/>
    <property type="match status" value="3"/>
</dbReference>
<evidence type="ECO:0000259" key="3">
    <source>
        <dbReference type="Pfam" id="PF14432"/>
    </source>
</evidence>
<dbReference type="Pfam" id="PF14432">
    <property type="entry name" value="DYW_deaminase"/>
    <property type="match status" value="1"/>
</dbReference>
<feature type="domain" description="DYW" evidence="3">
    <location>
        <begin position="597"/>
        <end position="688"/>
    </location>
</feature>
<dbReference type="OrthoDB" id="428658at2759"/>
<dbReference type="SMR" id="A0A843TIA1"/>
<evidence type="ECO:0000256" key="2">
    <source>
        <dbReference type="PROSITE-ProRule" id="PRU00708"/>
    </source>
</evidence>
<dbReference type="InterPro" id="IPR002885">
    <property type="entry name" value="PPR_rpt"/>
</dbReference>
<organism evidence="4 5">
    <name type="scientific">Colocasia esculenta</name>
    <name type="common">Wild taro</name>
    <name type="synonym">Arum esculentum</name>
    <dbReference type="NCBI Taxonomy" id="4460"/>
    <lineage>
        <taxon>Eukaryota</taxon>
        <taxon>Viridiplantae</taxon>
        <taxon>Streptophyta</taxon>
        <taxon>Embryophyta</taxon>
        <taxon>Tracheophyta</taxon>
        <taxon>Spermatophyta</taxon>
        <taxon>Magnoliopsida</taxon>
        <taxon>Liliopsida</taxon>
        <taxon>Araceae</taxon>
        <taxon>Aroideae</taxon>
        <taxon>Colocasieae</taxon>
        <taxon>Colocasia</taxon>
    </lineage>
</organism>
<dbReference type="Gene3D" id="1.25.40.10">
    <property type="entry name" value="Tetratricopeptide repeat domain"/>
    <property type="match status" value="4"/>
</dbReference>
<evidence type="ECO:0000313" key="4">
    <source>
        <dbReference type="EMBL" id="MQL69976.1"/>
    </source>
</evidence>
<feature type="repeat" description="PPR" evidence="2">
    <location>
        <begin position="280"/>
        <end position="314"/>
    </location>
</feature>
<sequence>MLPKPPPVGLPSRLGLRFLKGFLDSGDLQHARALFDESRHRDLRSWTLLISAYTKQGFPMEGVKLYTQLLREGGLKPDKFALLAAVKACGAAADLGKARELHGDVVGFGLQADLLVGNALIDMYGKCRFPDGARSVFDGMPHVDVISWTSVIAAYVSSNRSGEAFAMLREMRISGMRPNSVTLSKVFSICSDTKSLNLGRELHCFAVRNGFEDNIFVCSGLVDMYAKCSSIHQARSIFDSMPRRDAVSWNMMLAASFSNGDCEEAFKLFHRMEAEGVALNLASWNSMICGCVENGRIKQALTLLARMQDFGFKPNKITIASILPACTSLESLRAGKEVHGYSFRQCFMEDMVITTSLLLMYSKCGNLDMSRKIFSAMSNRDIVAWNTMILANSMHGYGGEALALFHEMQKSGMRPNSVTFMGALCGCSHSNLVEEGRKIFHSMSSDYGVMPDADHHSCMVDVLSRAGLLTEAYEFIQKMPLKPTAGAWGALLAGCRVYKNVELGKIAANHLFEIEPENPGNYVLLSNIFVAANLWDDASKIRKIMRDRGIAKEPGCSWIQTKNRIYTFVKGDKRHAQSDQIYGFLREVAEKMRLEGILPDTDSVLQDVDKEEKEELLCSHSEKLAVAFGILNLNGGSSIRVFKNLRICGDCHNTIKFIAMSFGVRITVRDSLRFHHFQDESCSCHDFW</sequence>
<dbReference type="PANTHER" id="PTHR47926">
    <property type="entry name" value="PENTATRICOPEPTIDE REPEAT-CONTAINING PROTEIN"/>
    <property type="match status" value="1"/>
</dbReference>
<protein>
    <recommendedName>
        <fullName evidence="3">DYW domain-containing protein</fullName>
    </recommendedName>
</protein>
<evidence type="ECO:0000313" key="5">
    <source>
        <dbReference type="Proteomes" id="UP000652761"/>
    </source>
</evidence>
<proteinExistence type="predicted"/>
<dbReference type="InterPro" id="IPR032867">
    <property type="entry name" value="DYW_dom"/>
</dbReference>
<dbReference type="FunFam" id="1.25.40.10:FF:000031">
    <property type="entry name" value="Pentatricopeptide repeat-containing protein mitochondrial"/>
    <property type="match status" value="1"/>
</dbReference>